<dbReference type="EMBL" id="JASPKY010000043">
    <property type="protein sequence ID" value="KAK9745987.1"/>
    <property type="molecule type" value="Genomic_DNA"/>
</dbReference>
<evidence type="ECO:0000313" key="3">
    <source>
        <dbReference type="Proteomes" id="UP001458880"/>
    </source>
</evidence>
<evidence type="ECO:0000256" key="1">
    <source>
        <dbReference type="SAM" id="MobiDB-lite"/>
    </source>
</evidence>
<organism evidence="2 3">
    <name type="scientific">Popillia japonica</name>
    <name type="common">Japanese beetle</name>
    <dbReference type="NCBI Taxonomy" id="7064"/>
    <lineage>
        <taxon>Eukaryota</taxon>
        <taxon>Metazoa</taxon>
        <taxon>Ecdysozoa</taxon>
        <taxon>Arthropoda</taxon>
        <taxon>Hexapoda</taxon>
        <taxon>Insecta</taxon>
        <taxon>Pterygota</taxon>
        <taxon>Neoptera</taxon>
        <taxon>Endopterygota</taxon>
        <taxon>Coleoptera</taxon>
        <taxon>Polyphaga</taxon>
        <taxon>Scarabaeiformia</taxon>
        <taxon>Scarabaeidae</taxon>
        <taxon>Rutelinae</taxon>
        <taxon>Popillia</taxon>
    </lineage>
</organism>
<accession>A0AAW1MF87</accession>
<feature type="compositionally biased region" description="Basic and acidic residues" evidence="1">
    <location>
        <begin position="1"/>
        <end position="10"/>
    </location>
</feature>
<gene>
    <name evidence="2" type="ORF">QE152_g6484</name>
</gene>
<feature type="compositionally biased region" description="Basic residues" evidence="1">
    <location>
        <begin position="30"/>
        <end position="45"/>
    </location>
</feature>
<feature type="region of interest" description="Disordered" evidence="1">
    <location>
        <begin position="1"/>
        <end position="45"/>
    </location>
</feature>
<dbReference type="Proteomes" id="UP001458880">
    <property type="component" value="Unassembled WGS sequence"/>
</dbReference>
<dbReference type="AlphaFoldDB" id="A0AAW1MF87"/>
<comment type="caution">
    <text evidence="2">The sequence shown here is derived from an EMBL/GenBank/DDBJ whole genome shotgun (WGS) entry which is preliminary data.</text>
</comment>
<evidence type="ECO:0000313" key="2">
    <source>
        <dbReference type="EMBL" id="KAK9745987.1"/>
    </source>
</evidence>
<reference evidence="2 3" key="1">
    <citation type="journal article" date="2024" name="BMC Genomics">
        <title>De novo assembly and annotation of Popillia japonica's genome with initial clues to its potential as an invasive pest.</title>
        <authorList>
            <person name="Cucini C."/>
            <person name="Boschi S."/>
            <person name="Funari R."/>
            <person name="Cardaioli E."/>
            <person name="Iannotti N."/>
            <person name="Marturano G."/>
            <person name="Paoli F."/>
            <person name="Bruttini M."/>
            <person name="Carapelli A."/>
            <person name="Frati F."/>
            <person name="Nardi F."/>
        </authorList>
    </citation>
    <scope>NUCLEOTIDE SEQUENCE [LARGE SCALE GENOMIC DNA]</scope>
    <source>
        <strain evidence="2">DMR45628</strain>
    </source>
</reference>
<keyword evidence="3" id="KW-1185">Reference proteome</keyword>
<protein>
    <submittedName>
        <fullName evidence="2">Uncharacterized protein</fullName>
    </submittedName>
</protein>
<proteinExistence type="predicted"/>
<name>A0AAW1MF87_POPJA</name>
<sequence>MSSSKSEIKPFRASASEYDPTEHDRLTQLKPKRMGRKRFREPNKHIKSIRKSNYYNTETARRLVFENFWKIGNFSS</sequence>